<comment type="caution">
    <text evidence="11">The sequence shown here is derived from an EMBL/GenBank/DDBJ whole genome shotgun (WGS) entry which is preliminary data.</text>
</comment>
<evidence type="ECO:0000313" key="12">
    <source>
        <dbReference type="Proteomes" id="UP000094379"/>
    </source>
</evidence>
<feature type="active site" description="Proton acceptor" evidence="9">
    <location>
        <position position="219"/>
    </location>
</feature>
<dbReference type="PROSITE" id="PS01326">
    <property type="entry name" value="DAP_EPIMERASE"/>
    <property type="match status" value="1"/>
</dbReference>
<comment type="subcellular location">
    <subcellularLocation>
        <location evidence="9">Cytoplasm</location>
    </subcellularLocation>
</comment>
<comment type="function">
    <text evidence="9">Catalyzes the stereoinversion of LL-2,6-diaminopimelate (L,L-DAP) to meso-diaminopimelate (meso-DAP), a precursor of L-lysine and an essential component of the bacterial peptidoglycan.</text>
</comment>
<keyword evidence="4 9" id="KW-0963">Cytoplasm</keyword>
<evidence type="ECO:0000313" key="11">
    <source>
        <dbReference type="EMBL" id="ODN65946.1"/>
    </source>
</evidence>
<dbReference type="FunFam" id="3.10.310.10:FF:000004">
    <property type="entry name" value="Diaminopimelate epimerase"/>
    <property type="match status" value="1"/>
</dbReference>
<evidence type="ECO:0000256" key="10">
    <source>
        <dbReference type="PROSITE-ProRule" id="PRU10125"/>
    </source>
</evidence>
<feature type="active site" evidence="10">
    <location>
        <position position="74"/>
    </location>
</feature>
<dbReference type="Pfam" id="PF01678">
    <property type="entry name" value="DAP_epimerase"/>
    <property type="match status" value="2"/>
</dbReference>
<evidence type="ECO:0000256" key="6">
    <source>
        <dbReference type="ARBA" id="ARBA00023154"/>
    </source>
</evidence>
<dbReference type="Proteomes" id="UP000094379">
    <property type="component" value="Unassembled WGS sequence"/>
</dbReference>
<gene>
    <name evidence="9 11" type="primary">dapF</name>
    <name evidence="11" type="ORF">A9E74_02314</name>
</gene>
<evidence type="ECO:0000256" key="3">
    <source>
        <dbReference type="ARBA" id="ARBA00013080"/>
    </source>
</evidence>
<feature type="binding site" evidence="9">
    <location>
        <position position="45"/>
    </location>
    <ligand>
        <name>substrate</name>
    </ligand>
</feature>
<dbReference type="AlphaFoldDB" id="A0A1E3GQU0"/>
<feature type="site" description="Could be important to modulate the pK values of the two catalytic cysteine residues" evidence="9">
    <location>
        <position position="210"/>
    </location>
</feature>
<dbReference type="STRING" id="291169.A9E74_02314"/>
<sequence length="282" mass="30831">MLKFSKMHGLGNDFVVIDAINQSVQLTTEQIRFMADRHFGIGCDQLLLVENSEMQDVDFRYRIFNADGGEVSQCGNGARCFARYVRDNGLTDKDSIAVETASGVIYPTLQVDGQVCVDMGKPRFSPEQIPFKTAEASNTYMLVVEPGRQVEIAALSMGNPHAVLLVDDVNKAPVGELGPKIENHEQFPERVNVGFMQLIDHENIKLRVYERGSAETTACGTGACAAVVSGIRRGLLGRQVSVLLPGGTLEISWPDEDASVWMTGPAQHVFDGEIAWATLNNL</sequence>
<dbReference type="SUPFAM" id="SSF54506">
    <property type="entry name" value="Diaminopimelate epimerase-like"/>
    <property type="match status" value="1"/>
</dbReference>
<feature type="binding site" evidence="9">
    <location>
        <position position="65"/>
    </location>
    <ligand>
        <name>substrate</name>
    </ligand>
</feature>
<dbReference type="GO" id="GO:0008837">
    <property type="term" value="F:diaminopimelate epimerase activity"/>
    <property type="evidence" value="ECO:0007669"/>
    <property type="project" value="UniProtKB-UniRule"/>
</dbReference>
<feature type="binding site" evidence="9">
    <location>
        <position position="159"/>
    </location>
    <ligand>
        <name>substrate</name>
    </ligand>
</feature>
<dbReference type="EC" id="5.1.1.7" evidence="3 9"/>
<feature type="binding site" evidence="9">
    <location>
        <begin position="75"/>
        <end position="76"/>
    </location>
    <ligand>
        <name>substrate</name>
    </ligand>
</feature>
<feature type="binding site" evidence="9">
    <location>
        <position position="192"/>
    </location>
    <ligand>
        <name>substrate</name>
    </ligand>
</feature>
<accession>A0A1E3GQU0</accession>
<dbReference type="PATRIC" id="fig|291169.3.peg.2330"/>
<evidence type="ECO:0000256" key="7">
    <source>
        <dbReference type="ARBA" id="ARBA00023235"/>
    </source>
</evidence>
<comment type="similarity">
    <text evidence="2 9">Belongs to the diaminopimelate epimerase family.</text>
</comment>
<dbReference type="FunFam" id="3.10.310.10:FF:000001">
    <property type="entry name" value="Diaminopimelate epimerase"/>
    <property type="match status" value="1"/>
</dbReference>
<dbReference type="Gene3D" id="3.10.310.10">
    <property type="entry name" value="Diaminopimelate Epimerase, Chain A, domain 1"/>
    <property type="match status" value="2"/>
</dbReference>
<dbReference type="NCBIfam" id="TIGR00652">
    <property type="entry name" value="DapF"/>
    <property type="match status" value="1"/>
</dbReference>
<evidence type="ECO:0000256" key="4">
    <source>
        <dbReference type="ARBA" id="ARBA00022490"/>
    </source>
</evidence>
<feature type="binding site" evidence="9">
    <location>
        <begin position="220"/>
        <end position="221"/>
    </location>
    <ligand>
        <name>substrate</name>
    </ligand>
</feature>
<dbReference type="HAMAP" id="MF_00197">
    <property type="entry name" value="DAP_epimerase"/>
    <property type="match status" value="1"/>
</dbReference>
<dbReference type="GO" id="GO:0005829">
    <property type="term" value="C:cytosol"/>
    <property type="evidence" value="ECO:0007669"/>
    <property type="project" value="TreeGrafter"/>
</dbReference>
<comment type="pathway">
    <text evidence="1 9">Amino-acid biosynthesis; L-lysine biosynthesis via DAP pathway; DL-2,6-diaminopimelate from LL-2,6-diaminopimelate: step 1/1.</text>
</comment>
<dbReference type="GO" id="GO:0009089">
    <property type="term" value="P:lysine biosynthetic process via diaminopimelate"/>
    <property type="evidence" value="ECO:0007669"/>
    <property type="project" value="UniProtKB-UniRule"/>
</dbReference>
<evidence type="ECO:0000256" key="9">
    <source>
        <dbReference type="HAMAP-Rule" id="MF_00197"/>
    </source>
</evidence>
<comment type="catalytic activity">
    <reaction evidence="8 9">
        <text>(2S,6S)-2,6-diaminopimelate = meso-2,6-diaminopimelate</text>
        <dbReference type="Rhea" id="RHEA:15393"/>
        <dbReference type="ChEBI" id="CHEBI:57609"/>
        <dbReference type="ChEBI" id="CHEBI:57791"/>
        <dbReference type="EC" id="5.1.1.7"/>
    </reaction>
</comment>
<reference evidence="11 12" key="1">
    <citation type="submission" date="2016-07" db="EMBL/GenBank/DDBJ databases">
        <title>Draft Genome Sequence of Methylophaga muralis Bur 1.</title>
        <authorList>
            <person name="Vasilenko O.V."/>
            <person name="Doronina N.V."/>
            <person name="Shmareva M.N."/>
            <person name="Tarlachkov S.V."/>
            <person name="Mustakhimov I."/>
            <person name="Trotsenko Y.A."/>
        </authorList>
    </citation>
    <scope>NUCLEOTIDE SEQUENCE [LARGE SCALE GENOMIC DNA]</scope>
    <source>
        <strain evidence="11 12">Bur 1</strain>
    </source>
</reference>
<feature type="site" description="Could be important to modulate the pK values of the two catalytic cysteine residues" evidence="9">
    <location>
        <position position="161"/>
    </location>
</feature>
<keyword evidence="5 9" id="KW-0028">Amino-acid biosynthesis</keyword>
<feature type="binding site" evidence="9">
    <location>
        <position position="12"/>
    </location>
    <ligand>
        <name>substrate</name>
    </ligand>
</feature>
<feature type="site" description="Important for dimerization" evidence="9">
    <location>
        <position position="270"/>
    </location>
</feature>
<evidence type="ECO:0000256" key="2">
    <source>
        <dbReference type="ARBA" id="ARBA00010219"/>
    </source>
</evidence>
<feature type="active site" description="Proton donor" evidence="9">
    <location>
        <position position="74"/>
    </location>
</feature>
<dbReference type="RefSeq" id="WP_084003061.1">
    <property type="nucleotide sequence ID" value="NZ_MCRI01000033.1"/>
</dbReference>
<keyword evidence="12" id="KW-1185">Reference proteome</keyword>
<evidence type="ECO:0000256" key="1">
    <source>
        <dbReference type="ARBA" id="ARBA00005196"/>
    </source>
</evidence>
<keyword evidence="6 9" id="KW-0457">Lysine biosynthesis</keyword>
<protein>
    <recommendedName>
        <fullName evidence="3 9">Diaminopimelate epimerase</fullName>
        <shortName evidence="9">DAP epimerase</shortName>
        <ecNumber evidence="3 9">5.1.1.7</ecNumber>
    </recommendedName>
    <alternativeName>
        <fullName evidence="9">PLP-independent amino acid racemase</fullName>
    </alternativeName>
</protein>
<organism evidence="11 12">
    <name type="scientific">Methylophaga muralis</name>
    <dbReference type="NCBI Taxonomy" id="291169"/>
    <lineage>
        <taxon>Bacteria</taxon>
        <taxon>Pseudomonadati</taxon>
        <taxon>Pseudomonadota</taxon>
        <taxon>Gammaproteobacteria</taxon>
        <taxon>Thiotrichales</taxon>
        <taxon>Piscirickettsiaceae</taxon>
        <taxon>Methylophaga</taxon>
    </lineage>
</organism>
<name>A0A1E3GQU0_9GAMM</name>
<dbReference type="UniPathway" id="UPA00034">
    <property type="reaction ID" value="UER00025"/>
</dbReference>
<dbReference type="InterPro" id="IPR018510">
    <property type="entry name" value="DAP_epimerase_AS"/>
</dbReference>
<evidence type="ECO:0000256" key="8">
    <source>
        <dbReference type="ARBA" id="ARBA00051712"/>
    </source>
</evidence>
<dbReference type="InterPro" id="IPR001653">
    <property type="entry name" value="DAP_epimerase_DapF"/>
</dbReference>
<keyword evidence="7 9" id="KW-0413">Isomerase</keyword>
<feature type="binding site" evidence="9">
    <location>
        <begin position="210"/>
        <end position="211"/>
    </location>
    <ligand>
        <name>substrate</name>
    </ligand>
</feature>
<comment type="subunit">
    <text evidence="9">Homodimer.</text>
</comment>
<dbReference type="PANTHER" id="PTHR31689:SF0">
    <property type="entry name" value="DIAMINOPIMELATE EPIMERASE"/>
    <property type="match status" value="1"/>
</dbReference>
<dbReference type="PANTHER" id="PTHR31689">
    <property type="entry name" value="DIAMINOPIMELATE EPIMERASE, CHLOROPLASTIC"/>
    <property type="match status" value="1"/>
</dbReference>
<dbReference type="EMBL" id="MCRI01000033">
    <property type="protein sequence ID" value="ODN65946.1"/>
    <property type="molecule type" value="Genomic_DNA"/>
</dbReference>
<evidence type="ECO:0000256" key="5">
    <source>
        <dbReference type="ARBA" id="ARBA00022605"/>
    </source>
</evidence>
<proteinExistence type="inferred from homology"/>